<dbReference type="Proteomes" id="UP001323405">
    <property type="component" value="Unassembled WGS sequence"/>
</dbReference>
<feature type="compositionally biased region" description="Basic and acidic residues" evidence="1">
    <location>
        <begin position="70"/>
        <end position="90"/>
    </location>
</feature>
<comment type="caution">
    <text evidence="2">The sequence shown here is derived from an EMBL/GenBank/DDBJ whole genome shotgun (WGS) entry which is preliminary data.</text>
</comment>
<evidence type="ECO:0000313" key="2">
    <source>
        <dbReference type="EMBL" id="KAK4649893.1"/>
    </source>
</evidence>
<dbReference type="EMBL" id="JAFFHA010000009">
    <property type="protein sequence ID" value="KAK4649893.1"/>
    <property type="molecule type" value="Genomic_DNA"/>
</dbReference>
<organism evidence="2 3">
    <name type="scientific">Podospora pseudocomata</name>
    <dbReference type="NCBI Taxonomy" id="2093779"/>
    <lineage>
        <taxon>Eukaryota</taxon>
        <taxon>Fungi</taxon>
        <taxon>Dikarya</taxon>
        <taxon>Ascomycota</taxon>
        <taxon>Pezizomycotina</taxon>
        <taxon>Sordariomycetes</taxon>
        <taxon>Sordariomycetidae</taxon>
        <taxon>Sordariales</taxon>
        <taxon>Podosporaceae</taxon>
        <taxon>Podospora</taxon>
    </lineage>
</organism>
<gene>
    <name evidence="2" type="ORF">QC762_0104430</name>
</gene>
<dbReference type="RefSeq" id="XP_062738868.1">
    <property type="nucleotide sequence ID" value="XM_062884237.1"/>
</dbReference>
<sequence>MSISICLKPRTCSTLKNNAQTSDVYTLTRLAVQGRGSRRGLGCASEPSQAGRMWPAGDPQALPHPGNSNHWEHCKPTPNHPRDGEGEREG</sequence>
<evidence type="ECO:0000256" key="1">
    <source>
        <dbReference type="SAM" id="MobiDB-lite"/>
    </source>
</evidence>
<proteinExistence type="predicted"/>
<keyword evidence="3" id="KW-1185">Reference proteome</keyword>
<accession>A0ABR0G2C7</accession>
<name>A0ABR0G2C7_9PEZI</name>
<dbReference type="GeneID" id="87904051"/>
<reference evidence="2 3" key="1">
    <citation type="journal article" date="2023" name="bioRxiv">
        <title>High-quality genome assemblies of four members of thePodospora anserinaspecies complex.</title>
        <authorList>
            <person name="Ament-Velasquez S.L."/>
            <person name="Vogan A.A."/>
            <person name="Wallerman O."/>
            <person name="Hartmann F."/>
            <person name="Gautier V."/>
            <person name="Silar P."/>
            <person name="Giraud T."/>
            <person name="Johannesson H."/>
        </authorList>
    </citation>
    <scope>NUCLEOTIDE SEQUENCE [LARGE SCALE GENOMIC DNA]</scope>
    <source>
        <strain evidence="2 3">CBS 415.72m</strain>
    </source>
</reference>
<feature type="region of interest" description="Disordered" evidence="1">
    <location>
        <begin position="35"/>
        <end position="90"/>
    </location>
</feature>
<evidence type="ECO:0000313" key="3">
    <source>
        <dbReference type="Proteomes" id="UP001323405"/>
    </source>
</evidence>
<protein>
    <submittedName>
        <fullName evidence="2">Uncharacterized protein</fullName>
    </submittedName>
</protein>